<dbReference type="EMBL" id="UYRR01031631">
    <property type="protein sequence ID" value="VDK51593.1"/>
    <property type="molecule type" value="Genomic_DNA"/>
</dbReference>
<keyword evidence="8" id="KW-0683">Retinol-binding</keyword>
<evidence type="ECO:0000313" key="14">
    <source>
        <dbReference type="WBParaSite" id="ASIM_0001473001-mRNA-1"/>
    </source>
</evidence>
<reference evidence="12 13" key="2">
    <citation type="submission" date="2018-11" db="EMBL/GenBank/DDBJ databases">
        <authorList>
            <consortium name="Pathogen Informatics"/>
        </authorList>
    </citation>
    <scope>NUCLEOTIDE SEQUENCE [LARGE SCALE GENOMIC DNA]</scope>
</reference>
<evidence type="ECO:0000313" key="13">
    <source>
        <dbReference type="Proteomes" id="UP000267096"/>
    </source>
</evidence>
<evidence type="ECO:0000256" key="2">
    <source>
        <dbReference type="ARBA" id="ARBA00006648"/>
    </source>
</evidence>
<evidence type="ECO:0000313" key="12">
    <source>
        <dbReference type="EMBL" id="VDK51593.1"/>
    </source>
</evidence>
<dbReference type="WBParaSite" id="ASIM_0001473001-mRNA-1">
    <property type="protein sequence ID" value="ASIM_0001473001-mRNA-1"/>
    <property type="gene ID" value="ASIM_0001473001"/>
</dbReference>
<dbReference type="Proteomes" id="UP000267096">
    <property type="component" value="Unassembled WGS sequence"/>
</dbReference>
<dbReference type="SMR" id="A0A0M3K1I6"/>
<sequence>MLRAAVILSLCFVYSLAYTIPASMSAIPEEFKEFIPEKVREFYKQLTPEDKEALREVVAGHADYANVDDALNALKEKNEKLYQKALEVFEKMRELRPAAGEKPNLEQVKTAVREVVDKYKALPEPAKQDLKTHFPTVTRLIQTYYVLTFASKVRDQMACNRFLMPFDPRQHWVVGPNVLSSDEKFRKLAKGFLNKQP</sequence>
<keyword evidence="13" id="KW-1185">Reference proteome</keyword>
<feature type="chain" id="PRO_5043121155" description="Fatty-acid and retinol-binding protein 1" evidence="11">
    <location>
        <begin position="18"/>
        <end position="197"/>
    </location>
</feature>
<dbReference type="PANTHER" id="PTHR31418">
    <property type="entry name" value="FATTY-ACID AND RETINOL-BINDING PROTEIN 1"/>
    <property type="match status" value="1"/>
</dbReference>
<proteinExistence type="inferred from homology"/>
<keyword evidence="9" id="KW-0446">Lipid-binding</keyword>
<organism evidence="14">
    <name type="scientific">Anisakis simplex</name>
    <name type="common">Herring worm</name>
    <dbReference type="NCBI Taxonomy" id="6269"/>
    <lineage>
        <taxon>Eukaryota</taxon>
        <taxon>Metazoa</taxon>
        <taxon>Ecdysozoa</taxon>
        <taxon>Nematoda</taxon>
        <taxon>Chromadorea</taxon>
        <taxon>Rhabditida</taxon>
        <taxon>Spirurina</taxon>
        <taxon>Ascaridomorpha</taxon>
        <taxon>Ascaridoidea</taxon>
        <taxon>Anisakidae</taxon>
        <taxon>Anisakis</taxon>
        <taxon>Anisakis simplex complex</taxon>
    </lineage>
</organism>
<accession>A0A0M3K1I6</accession>
<dbReference type="AlphaFoldDB" id="A0A0M3K1I6"/>
<comment type="similarity">
    <text evidence="2">Belongs to the fatty-acid and retinol-binding protein (FARBP) family.</text>
</comment>
<gene>
    <name evidence="12" type="ORF">ASIM_LOCUS14140</name>
</gene>
<feature type="signal peptide" evidence="11">
    <location>
        <begin position="1"/>
        <end position="17"/>
    </location>
</feature>
<keyword evidence="7 10" id="KW-0175">Coiled coil</keyword>
<evidence type="ECO:0000256" key="4">
    <source>
        <dbReference type="ARBA" id="ARBA00022525"/>
    </source>
</evidence>
<evidence type="ECO:0000256" key="3">
    <source>
        <dbReference type="ARBA" id="ARBA00017453"/>
    </source>
</evidence>
<dbReference type="Pfam" id="PF05823">
    <property type="entry name" value="Gp-FAR-1"/>
    <property type="match status" value="1"/>
</dbReference>
<dbReference type="GO" id="GO:0016918">
    <property type="term" value="F:retinal binding"/>
    <property type="evidence" value="ECO:0007669"/>
    <property type="project" value="UniProtKB-KW"/>
</dbReference>
<evidence type="ECO:0000256" key="10">
    <source>
        <dbReference type="SAM" id="Coils"/>
    </source>
</evidence>
<evidence type="ECO:0000256" key="9">
    <source>
        <dbReference type="ARBA" id="ARBA00023121"/>
    </source>
</evidence>
<keyword evidence="5 11" id="KW-0732">Signal</keyword>
<protein>
    <recommendedName>
        <fullName evidence="3">Fatty-acid and retinol-binding protein 1</fullName>
    </recommendedName>
</protein>
<evidence type="ECO:0000256" key="11">
    <source>
        <dbReference type="SAM" id="SignalP"/>
    </source>
</evidence>
<evidence type="ECO:0000256" key="8">
    <source>
        <dbReference type="ARBA" id="ARBA00023072"/>
    </source>
</evidence>
<evidence type="ECO:0000256" key="1">
    <source>
        <dbReference type="ARBA" id="ARBA00004613"/>
    </source>
</evidence>
<name>A0A0M3K1I6_ANISI</name>
<comment type="subcellular location">
    <subcellularLocation>
        <location evidence="1">Secreted</location>
    </subcellularLocation>
</comment>
<reference evidence="14" key="1">
    <citation type="submission" date="2017-02" db="UniProtKB">
        <authorList>
            <consortium name="WormBaseParasite"/>
        </authorList>
    </citation>
    <scope>IDENTIFICATION</scope>
</reference>
<evidence type="ECO:0000256" key="5">
    <source>
        <dbReference type="ARBA" id="ARBA00022729"/>
    </source>
</evidence>
<dbReference type="Gene3D" id="1.20.120.1100">
    <property type="match status" value="2"/>
</dbReference>
<dbReference type="InterPro" id="IPR008632">
    <property type="entry name" value="Gp-FAR-1"/>
</dbReference>
<evidence type="ECO:0000256" key="7">
    <source>
        <dbReference type="ARBA" id="ARBA00023054"/>
    </source>
</evidence>
<feature type="coiled-coil region" evidence="10">
    <location>
        <begin position="64"/>
        <end position="91"/>
    </location>
</feature>
<dbReference type="GO" id="GO:0019841">
    <property type="term" value="F:retinol binding"/>
    <property type="evidence" value="ECO:0007669"/>
    <property type="project" value="UniProtKB-KW"/>
</dbReference>
<keyword evidence="6" id="KW-0845">Vitamin A</keyword>
<dbReference type="OrthoDB" id="5808308at2759"/>
<keyword evidence="4" id="KW-0964">Secreted</keyword>
<dbReference type="GO" id="GO:0005576">
    <property type="term" value="C:extracellular region"/>
    <property type="evidence" value="ECO:0007669"/>
    <property type="project" value="UniProtKB-SubCell"/>
</dbReference>
<evidence type="ECO:0000256" key="6">
    <source>
        <dbReference type="ARBA" id="ARBA00022893"/>
    </source>
</evidence>
<dbReference type="PANTHER" id="PTHR31418:SF7">
    <property type="entry name" value="FATTY-ACID AND RETINOL-BINDING PROTEIN 1"/>
    <property type="match status" value="1"/>
</dbReference>